<evidence type="ECO:0000256" key="2">
    <source>
        <dbReference type="ARBA" id="ARBA00022670"/>
    </source>
</evidence>
<protein>
    <submittedName>
        <fullName evidence="7">Peptidase, S9A/B/C family, catalytic domain protein</fullName>
        <ecNumber evidence="7">3.4.-.-</ecNumber>
    </submittedName>
</protein>
<dbReference type="Pfam" id="PF02897">
    <property type="entry name" value="Peptidase_S9_N"/>
    <property type="match status" value="1"/>
</dbReference>
<keyword evidence="3 7" id="KW-0378">Hydrolase</keyword>
<evidence type="ECO:0000313" key="8">
    <source>
        <dbReference type="Proteomes" id="UP000010301"/>
    </source>
</evidence>
<dbReference type="InterPro" id="IPR051543">
    <property type="entry name" value="Serine_Peptidase_S9A"/>
</dbReference>
<dbReference type="OrthoDB" id="9801421at2"/>
<dbReference type="GO" id="GO:0006508">
    <property type="term" value="P:proteolysis"/>
    <property type="evidence" value="ECO:0007669"/>
    <property type="project" value="UniProtKB-KW"/>
</dbReference>
<dbReference type="PRINTS" id="PR00862">
    <property type="entry name" value="PROLIGOPTASE"/>
</dbReference>
<dbReference type="SUPFAM" id="SSF53474">
    <property type="entry name" value="alpha/beta-Hydrolases"/>
    <property type="match status" value="1"/>
</dbReference>
<keyword evidence="2" id="KW-0645">Protease</keyword>
<dbReference type="PANTHER" id="PTHR11757:SF19">
    <property type="entry name" value="PROLYL ENDOPEPTIDASE-LIKE"/>
    <property type="match status" value="1"/>
</dbReference>
<keyword evidence="8" id="KW-1185">Reference proteome</keyword>
<reference evidence="7 8" key="1">
    <citation type="submission" date="2009-01" db="EMBL/GenBank/DDBJ databases">
        <authorList>
            <person name="Qin X."/>
            <person name="Bachman B."/>
            <person name="Battles P."/>
            <person name="Bell A."/>
            <person name="Bess C."/>
            <person name="Bickham C."/>
            <person name="Chaboub L."/>
            <person name="Chen D."/>
            <person name="Coyle M."/>
            <person name="Deiros D.R."/>
            <person name="Dinh H."/>
            <person name="Forbes L."/>
            <person name="Fowler G."/>
            <person name="Francisco L."/>
            <person name="Fu Q."/>
            <person name="Gubbala S."/>
            <person name="Hale W."/>
            <person name="Han Y."/>
            <person name="Hemphill L."/>
            <person name="Highlander S.K."/>
            <person name="Hirani K."/>
            <person name="Hogues M."/>
            <person name="Jackson L."/>
            <person name="Jakkamsetti A."/>
            <person name="Javaid M."/>
            <person name="Jiang H."/>
            <person name="Korchina V."/>
            <person name="Kovar C."/>
            <person name="Lara F."/>
            <person name="Lee S."/>
            <person name="Mata R."/>
            <person name="Mathew T."/>
            <person name="Moen C."/>
            <person name="Morales K."/>
            <person name="Munidasa M."/>
            <person name="Nazareth L."/>
            <person name="Ngo R."/>
            <person name="Nguyen L."/>
            <person name="Okwuonu G."/>
            <person name="Ongeri F."/>
            <person name="Patil S."/>
            <person name="Petrosino J."/>
            <person name="Pham C."/>
            <person name="Pham P."/>
            <person name="Pu L.-L."/>
            <person name="Puazo M."/>
            <person name="Raj R."/>
            <person name="Reid J."/>
            <person name="Rouhana J."/>
            <person name="Saada N."/>
            <person name="Shang Y."/>
            <person name="Simmons D."/>
            <person name="Thornton R."/>
            <person name="Warren J."/>
            <person name="Weissenberger G."/>
            <person name="Zhang J."/>
            <person name="Zhang L."/>
            <person name="Zhou C."/>
            <person name="Zhu D."/>
            <person name="Muzny D."/>
            <person name="Worley K."/>
            <person name="Gibbs R."/>
        </authorList>
    </citation>
    <scope>NUCLEOTIDE SEQUENCE [LARGE SCALE GENOMIC DNA]</scope>
    <source>
        <strain evidence="7 8">DSM 15436</strain>
    </source>
</reference>
<dbReference type="SUPFAM" id="SSF50993">
    <property type="entry name" value="Peptidase/esterase 'gauge' domain"/>
    <property type="match status" value="1"/>
</dbReference>
<dbReference type="Proteomes" id="UP000010301">
    <property type="component" value="Unassembled WGS sequence"/>
</dbReference>
<dbReference type="RefSeq" id="WP_006547160.1">
    <property type="nucleotide sequence ID" value="NZ_DS999545.1"/>
</dbReference>
<dbReference type="PANTHER" id="PTHR11757">
    <property type="entry name" value="PROTEASE FAMILY S9A OLIGOPEPTIDASE"/>
    <property type="match status" value="1"/>
</dbReference>
<keyword evidence="4" id="KW-0720">Serine protease</keyword>
<evidence type="ECO:0000256" key="1">
    <source>
        <dbReference type="ARBA" id="ARBA00005228"/>
    </source>
</evidence>
<sequence length="734" mass="82992">MEIKSTKIGPIAEQGQHLRTHHGITENDPWYWLDTKHGDPNHATVQELVALENKWAEEKIAHTHPIREKIVAEIRALTKETDVSAPVKHGNYWYFTRTFEGIDYPRLCRVKSNDVPTVNAETTHENEEIILDQAKCAEGQEFYSVANQVIDVEGNRFIWGEDTTGGELYDLRVMEFATGEIIDDAVKQVGYSLAVVGEDLYYTRVDDVWRAHQIWVHRIGTDAAEDELVFEEPDEKFEIYVSKSRDNQWVIIGSYATLSTRIWLFPADGKRRAPRQLTTPKEGLRYSVEPAGNHLLINHNLVSEDETLAIVPTPSIEQFEGTSLEQPLCPEETWVENWTLVEGERLLEVYAFEKFAAFAMRANGQTAIRIWVRSQAYQGEDVPLDETAVKSLYNESFSIEWPQAVRVIEPASNPEWDTNSFRFTVQSFAQPPITAEYVLTSDSSEGGQINVIKELQVPGFDPTQYETRLEWVEARDGVKVPVSMVYRKDLCADRTNPGLIYGYGSYEASMDPWFSINRITLLNRGLVYAMAHIRGGGELGRNWYEQGKFAVKTNTFNDFVDVSRWLVDSGWVASGRLAAQGGSAGGLLMGGIANQAPELYRVVDAHVPFVDALTTILDPSKPLTTGEWDEWGNPLEDPEIYQVMRAYTPYENVKATTYPTMIAQTSLNDIRVSYVEPLKWVQRLRDVSEVTDANPVICLIEEVAGHGGGSGRSKKWDEFARSTAFILDQLGIQE</sequence>
<dbReference type="STRING" id="525245.HMPREF0044_0163"/>
<dbReference type="InterPro" id="IPR002470">
    <property type="entry name" value="Peptidase_S9A"/>
</dbReference>
<dbReference type="InterPro" id="IPR001375">
    <property type="entry name" value="Peptidase_S9_cat"/>
</dbReference>
<evidence type="ECO:0000256" key="3">
    <source>
        <dbReference type="ARBA" id="ARBA00022801"/>
    </source>
</evidence>
<organism evidence="7 8">
    <name type="scientific">Gleimia coleocanis DSM 15436</name>
    <dbReference type="NCBI Taxonomy" id="525245"/>
    <lineage>
        <taxon>Bacteria</taxon>
        <taxon>Bacillati</taxon>
        <taxon>Actinomycetota</taxon>
        <taxon>Actinomycetes</taxon>
        <taxon>Actinomycetales</taxon>
        <taxon>Actinomycetaceae</taxon>
        <taxon>Gleimia</taxon>
    </lineage>
</organism>
<dbReference type="Gene3D" id="2.130.10.120">
    <property type="entry name" value="Prolyl oligopeptidase, N-terminal domain"/>
    <property type="match status" value="1"/>
</dbReference>
<comment type="similarity">
    <text evidence="1">Belongs to the peptidase S9A family.</text>
</comment>
<dbReference type="MEROPS" id="S09.010"/>
<dbReference type="EMBL" id="ACFG01000004">
    <property type="protein sequence ID" value="EEH64426.1"/>
    <property type="molecule type" value="Genomic_DNA"/>
</dbReference>
<feature type="domain" description="Peptidase S9A N-terminal" evidence="6">
    <location>
        <begin position="12"/>
        <end position="444"/>
    </location>
</feature>
<gene>
    <name evidence="7" type="ORF">HMPREF0044_0163</name>
</gene>
<dbReference type="HOGENOM" id="CLU_011290_0_1_11"/>
<accession>C0VYC3</accession>
<name>C0VYC3_9ACTO</name>
<proteinExistence type="inferred from homology"/>
<dbReference type="InterPro" id="IPR029058">
    <property type="entry name" value="AB_hydrolase_fold"/>
</dbReference>
<dbReference type="Pfam" id="PF00326">
    <property type="entry name" value="Peptidase_S9"/>
    <property type="match status" value="1"/>
</dbReference>
<evidence type="ECO:0000259" key="6">
    <source>
        <dbReference type="Pfam" id="PF02897"/>
    </source>
</evidence>
<dbReference type="Gene3D" id="3.40.50.1820">
    <property type="entry name" value="alpha/beta hydrolase"/>
    <property type="match status" value="1"/>
</dbReference>
<dbReference type="AlphaFoldDB" id="C0VYC3"/>
<dbReference type="eggNOG" id="COG1770">
    <property type="taxonomic scope" value="Bacteria"/>
</dbReference>
<dbReference type="GO" id="GO:0004252">
    <property type="term" value="F:serine-type endopeptidase activity"/>
    <property type="evidence" value="ECO:0007669"/>
    <property type="project" value="InterPro"/>
</dbReference>
<evidence type="ECO:0000313" key="7">
    <source>
        <dbReference type="EMBL" id="EEH64426.1"/>
    </source>
</evidence>
<feature type="domain" description="Peptidase S9 prolyl oligopeptidase catalytic" evidence="5">
    <location>
        <begin position="513"/>
        <end position="731"/>
    </location>
</feature>
<evidence type="ECO:0000259" key="5">
    <source>
        <dbReference type="Pfam" id="PF00326"/>
    </source>
</evidence>
<evidence type="ECO:0000256" key="4">
    <source>
        <dbReference type="ARBA" id="ARBA00022825"/>
    </source>
</evidence>
<comment type="caution">
    <text evidence="7">The sequence shown here is derived from an EMBL/GenBank/DDBJ whole genome shotgun (WGS) entry which is preliminary data.</text>
</comment>
<dbReference type="EC" id="3.4.-.-" evidence="7"/>
<dbReference type="InterPro" id="IPR023302">
    <property type="entry name" value="Pept_S9A_N"/>
</dbReference>